<sequence>MAASTTKQFPGFGLPVEHEGHGPCFPLAIGSTPWASMGVTLREKRMLDFINKISDKPGWEVKVFDEDIVAHWRAEADVRPDDLEGDVYLSQQMFDFCIAELRDKSEQFKKTGYIRVLDAELVVLKSDNAISSELQDELRAGVKPLEDVPDHQKDWHPDSGDLVLDLVHPSLFPVVWGVTRALEEGTVPLDGCAGYTGKGVAIAPYTVKPRDPGRWHDLHPPETWGSFQWLPAQVELAADGSAKITSYINNLHPAEHKALYGTLERIVAATVPLWEDSLNGFGERRRFNLERTGDDDYTYPPGLKYQIPGREGPKSLVDPITETFEDGTQDDIDGQLEWEDDFWQWKRDNRILTYREPREYIPQAELPKPESGGGEARRSPVSLRDSFPTGLQVIFKLANIHLTPEDPSYAGGSWHVEGSLNEQICASAIYYYDQDNVTDSHLAFRQCMNAEEIGYTHEQGEYDSLEKYLGVQQEKAAVQDLGQILTSEGRLLVFPNCLQHQVQPFELKDRTRPGHRKILAMFLIDPHRPILSSAHVPPQRRDWWAHEVRKAGVLSALPNEIVDMTLGMVEDFPFSWEQAVEIRERLMEERGGFTDQLEEYVEGNTFYFCEH</sequence>
<proteinExistence type="predicted"/>
<dbReference type="EMBL" id="MU854497">
    <property type="protein sequence ID" value="KAK4034038.1"/>
    <property type="molecule type" value="Genomic_DNA"/>
</dbReference>
<protein>
    <submittedName>
        <fullName evidence="3">Uncharacterized protein</fullName>
    </submittedName>
</protein>
<dbReference type="PANTHER" id="PTHR33119">
    <property type="entry name" value="IFI3P"/>
    <property type="match status" value="1"/>
</dbReference>
<dbReference type="Proteomes" id="UP001303115">
    <property type="component" value="Unassembled WGS sequence"/>
</dbReference>
<feature type="domain" description="DUF4246" evidence="2">
    <location>
        <begin position="10"/>
        <end position="75"/>
    </location>
</feature>
<dbReference type="InterPro" id="IPR025340">
    <property type="entry name" value="DUF4246"/>
</dbReference>
<name>A0AAN6P962_9PEZI</name>
<dbReference type="Pfam" id="PF21666">
    <property type="entry name" value="DUF4246_N"/>
    <property type="match status" value="1"/>
</dbReference>
<gene>
    <name evidence="3" type="ORF">C8A01DRAFT_39469</name>
</gene>
<dbReference type="Pfam" id="PF14033">
    <property type="entry name" value="DUF4246"/>
    <property type="match status" value="1"/>
</dbReference>
<dbReference type="AlphaFoldDB" id="A0AAN6P962"/>
<dbReference type="PANTHER" id="PTHR33119:SF1">
    <property type="entry name" value="FE2OG DIOXYGENASE DOMAIN-CONTAINING PROTEIN"/>
    <property type="match status" value="1"/>
</dbReference>
<keyword evidence="4" id="KW-1185">Reference proteome</keyword>
<evidence type="ECO:0000313" key="3">
    <source>
        <dbReference type="EMBL" id="KAK4034038.1"/>
    </source>
</evidence>
<evidence type="ECO:0000313" key="4">
    <source>
        <dbReference type="Proteomes" id="UP001303115"/>
    </source>
</evidence>
<comment type="caution">
    <text evidence="3">The sequence shown here is derived from an EMBL/GenBank/DDBJ whole genome shotgun (WGS) entry which is preliminary data.</text>
</comment>
<feature type="domain" description="DUF4246" evidence="1">
    <location>
        <begin position="91"/>
        <end position="546"/>
    </location>
</feature>
<dbReference type="InterPro" id="IPR049192">
    <property type="entry name" value="DUF4246_C"/>
</dbReference>
<reference evidence="4" key="1">
    <citation type="journal article" date="2023" name="Mol. Phylogenet. Evol.">
        <title>Genome-scale phylogeny and comparative genomics of the fungal order Sordariales.</title>
        <authorList>
            <person name="Hensen N."/>
            <person name="Bonometti L."/>
            <person name="Westerberg I."/>
            <person name="Brannstrom I.O."/>
            <person name="Guillou S."/>
            <person name="Cros-Aarteil S."/>
            <person name="Calhoun S."/>
            <person name="Haridas S."/>
            <person name="Kuo A."/>
            <person name="Mondo S."/>
            <person name="Pangilinan J."/>
            <person name="Riley R."/>
            <person name="LaButti K."/>
            <person name="Andreopoulos B."/>
            <person name="Lipzen A."/>
            <person name="Chen C."/>
            <person name="Yan M."/>
            <person name="Daum C."/>
            <person name="Ng V."/>
            <person name="Clum A."/>
            <person name="Steindorff A."/>
            <person name="Ohm R.A."/>
            <person name="Martin F."/>
            <person name="Silar P."/>
            <person name="Natvig D.O."/>
            <person name="Lalanne C."/>
            <person name="Gautier V."/>
            <person name="Ament-Velasquez S.L."/>
            <person name="Kruys A."/>
            <person name="Hutchinson M.I."/>
            <person name="Powell A.J."/>
            <person name="Barry K."/>
            <person name="Miller A.N."/>
            <person name="Grigoriev I.V."/>
            <person name="Debuchy R."/>
            <person name="Gladieux P."/>
            <person name="Hiltunen Thoren M."/>
            <person name="Johannesson H."/>
        </authorList>
    </citation>
    <scope>NUCLEOTIDE SEQUENCE [LARGE SCALE GENOMIC DNA]</scope>
    <source>
        <strain evidence="4">CBS 284.82</strain>
    </source>
</reference>
<evidence type="ECO:0000259" key="2">
    <source>
        <dbReference type="Pfam" id="PF21666"/>
    </source>
</evidence>
<dbReference type="InterPro" id="IPR049207">
    <property type="entry name" value="DUF4246_N"/>
</dbReference>
<accession>A0AAN6P962</accession>
<organism evidence="3 4">
    <name type="scientific">Parachaetomium inaequale</name>
    <dbReference type="NCBI Taxonomy" id="2588326"/>
    <lineage>
        <taxon>Eukaryota</taxon>
        <taxon>Fungi</taxon>
        <taxon>Dikarya</taxon>
        <taxon>Ascomycota</taxon>
        <taxon>Pezizomycotina</taxon>
        <taxon>Sordariomycetes</taxon>
        <taxon>Sordariomycetidae</taxon>
        <taxon>Sordariales</taxon>
        <taxon>Chaetomiaceae</taxon>
        <taxon>Parachaetomium</taxon>
    </lineage>
</organism>
<evidence type="ECO:0000259" key="1">
    <source>
        <dbReference type="Pfam" id="PF14033"/>
    </source>
</evidence>